<accession>A0A2P4XVE1</accession>
<dbReference type="EMBL" id="NCKW01007857">
    <property type="protein sequence ID" value="POM69506.1"/>
    <property type="molecule type" value="Genomic_DNA"/>
</dbReference>
<dbReference type="Proteomes" id="UP000237271">
    <property type="component" value="Unassembled WGS sequence"/>
</dbReference>
<gene>
    <name evidence="1" type="ORF">PHPALM_14207</name>
</gene>
<sequence>MRVPSSPSKTIVPTTYRSQLALVLENAHRVRVPIGEDWNKAQDALTELLSAHGGAGAATVKTFQSLVGSLLWITQCTRPDVAFAVHKITRRTNAPTLGDWKLAKRELRFLARTSTLKLHMKGNGGDNRRLDVVGYCDADYAGDKTDRKSTTGGLVTVDGMAVSWVCKKQGGVSLSTMEAEYTAAAVVTQELLGVRELLGEMKVSHEMSMQLYRDNQAALKHIEGEHSSDKALTSGLNSSGTMCDEACCGLSIGDQEDAGRHANKRR</sequence>
<evidence type="ECO:0000313" key="1">
    <source>
        <dbReference type="EMBL" id="POM69506.1"/>
    </source>
</evidence>
<dbReference type="PANTHER" id="PTHR11439">
    <property type="entry name" value="GAG-POL-RELATED RETROTRANSPOSON"/>
    <property type="match status" value="1"/>
</dbReference>
<comment type="caution">
    <text evidence="1">The sequence shown here is derived from an EMBL/GenBank/DDBJ whole genome shotgun (WGS) entry which is preliminary data.</text>
</comment>
<keyword evidence="2" id="KW-1185">Reference proteome</keyword>
<evidence type="ECO:0000313" key="2">
    <source>
        <dbReference type="Proteomes" id="UP000237271"/>
    </source>
</evidence>
<dbReference type="CDD" id="cd09272">
    <property type="entry name" value="RNase_HI_RT_Ty1"/>
    <property type="match status" value="1"/>
</dbReference>
<dbReference type="AlphaFoldDB" id="A0A2P4XVE1"/>
<proteinExistence type="predicted"/>
<dbReference type="PANTHER" id="PTHR11439:SF440">
    <property type="entry name" value="INTEGRASE CATALYTIC DOMAIN-CONTAINING PROTEIN"/>
    <property type="match status" value="1"/>
</dbReference>
<dbReference type="OrthoDB" id="128105at2759"/>
<organism evidence="1 2">
    <name type="scientific">Phytophthora palmivora</name>
    <dbReference type="NCBI Taxonomy" id="4796"/>
    <lineage>
        <taxon>Eukaryota</taxon>
        <taxon>Sar</taxon>
        <taxon>Stramenopiles</taxon>
        <taxon>Oomycota</taxon>
        <taxon>Peronosporomycetes</taxon>
        <taxon>Peronosporales</taxon>
        <taxon>Peronosporaceae</taxon>
        <taxon>Phytophthora</taxon>
    </lineage>
</organism>
<reference evidence="1 2" key="1">
    <citation type="journal article" date="2017" name="Genome Biol. Evol.">
        <title>Phytophthora megakarya and P. palmivora, closely related causal agents of cacao black pod rot, underwent increases in genome sizes and gene numbers by different mechanisms.</title>
        <authorList>
            <person name="Ali S.S."/>
            <person name="Shao J."/>
            <person name="Lary D.J."/>
            <person name="Kronmiller B."/>
            <person name="Shen D."/>
            <person name="Strem M.D."/>
            <person name="Amoako-Attah I."/>
            <person name="Akrofi A.Y."/>
            <person name="Begoude B.A."/>
            <person name="Ten Hoopen G.M."/>
            <person name="Coulibaly K."/>
            <person name="Kebe B.I."/>
            <person name="Melnick R.L."/>
            <person name="Guiltinan M.J."/>
            <person name="Tyler B.M."/>
            <person name="Meinhardt L.W."/>
            <person name="Bailey B.A."/>
        </authorList>
    </citation>
    <scope>NUCLEOTIDE SEQUENCE [LARGE SCALE GENOMIC DNA]</scope>
    <source>
        <strain evidence="2">sbr112.9</strain>
    </source>
</reference>
<name>A0A2P4XVE1_9STRA</name>
<protein>
    <submittedName>
        <fullName evidence="1">Integrase catalytic core protein</fullName>
    </submittedName>
</protein>